<evidence type="ECO:0000259" key="5">
    <source>
        <dbReference type="Pfam" id="PF01464"/>
    </source>
</evidence>
<dbReference type="Pfam" id="PF01464">
    <property type="entry name" value="SLT"/>
    <property type="match status" value="1"/>
</dbReference>
<dbReference type="GO" id="GO:0042597">
    <property type="term" value="C:periplasmic space"/>
    <property type="evidence" value="ECO:0007669"/>
    <property type="project" value="InterPro"/>
</dbReference>
<dbReference type="Gene3D" id="1.25.20.10">
    <property type="entry name" value="Bacterial muramidases"/>
    <property type="match status" value="1"/>
</dbReference>
<dbReference type="PANTHER" id="PTHR37423:SF2">
    <property type="entry name" value="MEMBRANE-BOUND LYTIC MUREIN TRANSGLYCOSYLASE C"/>
    <property type="match status" value="1"/>
</dbReference>
<gene>
    <name evidence="6" type="ORF">FHR98_000731</name>
</gene>
<protein>
    <submittedName>
        <fullName evidence="6">Soluble lytic murein transglycosylase</fullName>
        <ecNumber evidence="6">3.2.1.-</ecNumber>
    </submittedName>
</protein>
<dbReference type="EMBL" id="JACHXA010000002">
    <property type="protein sequence ID" value="MBB3064459.1"/>
    <property type="molecule type" value="Genomic_DNA"/>
</dbReference>
<evidence type="ECO:0000256" key="3">
    <source>
        <dbReference type="ARBA" id="ARBA00022729"/>
    </source>
</evidence>
<feature type="signal peptide" evidence="4">
    <location>
        <begin position="1"/>
        <end position="22"/>
    </location>
</feature>
<reference evidence="6 7" key="1">
    <citation type="submission" date="2020-08" db="EMBL/GenBank/DDBJ databases">
        <title>Genomic Encyclopedia of Type Strains, Phase III (KMG-III): the genomes of soil and plant-associated and newly described type strains.</title>
        <authorList>
            <person name="Whitman W."/>
        </authorList>
    </citation>
    <scope>NUCLEOTIDE SEQUENCE [LARGE SCALE GENOMIC DNA]</scope>
    <source>
        <strain evidence="6 7">CECT 8803</strain>
    </source>
</reference>
<evidence type="ECO:0000256" key="4">
    <source>
        <dbReference type="SAM" id="SignalP"/>
    </source>
</evidence>
<dbReference type="SUPFAM" id="SSF53955">
    <property type="entry name" value="Lysozyme-like"/>
    <property type="match status" value="1"/>
</dbReference>
<comment type="similarity">
    <text evidence="2">Belongs to the virb1 family.</text>
</comment>
<dbReference type="GO" id="GO:0004553">
    <property type="term" value="F:hydrolase activity, hydrolyzing O-glycosyl compounds"/>
    <property type="evidence" value="ECO:0007669"/>
    <property type="project" value="InterPro"/>
</dbReference>
<feature type="chain" id="PRO_5032334453" evidence="4">
    <location>
        <begin position="23"/>
        <end position="673"/>
    </location>
</feature>
<dbReference type="InterPro" id="IPR008939">
    <property type="entry name" value="Lytic_TGlycosylase_superhlx_U"/>
</dbReference>
<evidence type="ECO:0000313" key="6">
    <source>
        <dbReference type="EMBL" id="MBB3064459.1"/>
    </source>
</evidence>
<keyword evidence="6" id="KW-0326">Glycosidase</keyword>
<dbReference type="InterPro" id="IPR008258">
    <property type="entry name" value="Transglycosylase_SLT_dom_1"/>
</dbReference>
<name>A0A839SR75_9PROT</name>
<dbReference type="Gene3D" id="1.10.530.10">
    <property type="match status" value="1"/>
</dbReference>
<evidence type="ECO:0000256" key="1">
    <source>
        <dbReference type="ARBA" id="ARBA00007734"/>
    </source>
</evidence>
<evidence type="ECO:0000313" key="7">
    <source>
        <dbReference type="Proteomes" id="UP000581135"/>
    </source>
</evidence>
<keyword evidence="7" id="KW-1185">Reference proteome</keyword>
<dbReference type="CDD" id="cd13401">
    <property type="entry name" value="Slt70-like"/>
    <property type="match status" value="1"/>
</dbReference>
<comment type="caution">
    <text evidence="6">The sequence shown here is derived from an EMBL/GenBank/DDBJ whole genome shotgun (WGS) entry which is preliminary data.</text>
</comment>
<dbReference type="AlphaFoldDB" id="A0A839SR75"/>
<feature type="domain" description="Transglycosylase SLT" evidence="5">
    <location>
        <begin position="508"/>
        <end position="615"/>
    </location>
</feature>
<dbReference type="PANTHER" id="PTHR37423">
    <property type="entry name" value="SOLUBLE LYTIC MUREIN TRANSGLYCOSYLASE-RELATED"/>
    <property type="match status" value="1"/>
</dbReference>
<dbReference type="Proteomes" id="UP000581135">
    <property type="component" value="Unassembled WGS sequence"/>
</dbReference>
<keyword evidence="6" id="KW-0378">Hydrolase</keyword>
<dbReference type="SUPFAM" id="SSF48435">
    <property type="entry name" value="Bacterial muramidases"/>
    <property type="match status" value="1"/>
</dbReference>
<sequence length="673" mass="74854">MRPTWLVFTLSLFVSLATPGLAQVANQSAQSSGTLAAPVVSKALELADKGSLKAAQALVAPFESPLLDGLLIWRAALADSPEVGFWDIAVFLDRHPGWPQESNVVVAAEKRFPEEIDPATLSIWFESYRPRTMPGIERALAHYSRIGQEAEVSKLARKAWREQSMSEDVEKRFFAAYSRFLTKDDDRERFEALLSRQDSKGALRQAARLGTGIAALATARLKLAGDEPGVDGAVRAVPANLQDDEGLLYERAHWRLRRNRYEGVMELLDPPHPEYRDADRWWRLRHWAAREAMDRKDFKAAYRIAAGNGLESGIEFAQAEWLAGWLALRFLDRPDDALAHFQRLYDGVGTPISKGRAAYWAGRAVEATAGMSAETRRWYELAAAESTSFYGQLAAVRAGLHQRNALSPAQAAPPADTKEKEAFEAKELVQVVRLLNRFDETERLSSFVIALRSNAESASDYRLLADLAAESKRTDLAVIVAKSAQLADVYLEDYLYPLPPVAPFPAQQLQQRNPEAALVLALIRQESLFRRDAISRVGARGLMQLMPGTAKKVAKDLGLPYSSDRLLDDGGYNMTLGSAYLKEMLERFGGSHILAIAAYNAGPGRVDEWLGRFGNPTTPGVDPVDWIERIPFYETRNYVQRVLEAMVVYRQRIGGPNALELQLSQDLDRAAGR</sequence>
<keyword evidence="3 4" id="KW-0732">Signal</keyword>
<organism evidence="6 7">
    <name type="scientific">Limibacillus halophilus</name>
    <dbReference type="NCBI Taxonomy" id="1579333"/>
    <lineage>
        <taxon>Bacteria</taxon>
        <taxon>Pseudomonadati</taxon>
        <taxon>Pseudomonadota</taxon>
        <taxon>Alphaproteobacteria</taxon>
        <taxon>Rhodospirillales</taxon>
        <taxon>Rhodovibrionaceae</taxon>
        <taxon>Limibacillus</taxon>
    </lineage>
</organism>
<proteinExistence type="inferred from homology"/>
<dbReference type="RefSeq" id="WP_183415285.1">
    <property type="nucleotide sequence ID" value="NZ_JACHXA010000002.1"/>
</dbReference>
<evidence type="ECO:0000256" key="2">
    <source>
        <dbReference type="ARBA" id="ARBA00009387"/>
    </source>
</evidence>
<dbReference type="EC" id="3.2.1.-" evidence="6"/>
<accession>A0A839SR75</accession>
<dbReference type="InterPro" id="IPR023346">
    <property type="entry name" value="Lysozyme-like_dom_sf"/>
</dbReference>
<comment type="similarity">
    <text evidence="1">Belongs to the transglycosylase Slt family.</text>
</comment>